<dbReference type="EMBL" id="RCMG01000791">
    <property type="protein sequence ID" value="KAG2847378.1"/>
    <property type="molecule type" value="Genomic_DNA"/>
</dbReference>
<evidence type="ECO:0000313" key="1">
    <source>
        <dbReference type="EMBL" id="KAG2847378.1"/>
    </source>
</evidence>
<dbReference type="Proteomes" id="UP000735874">
    <property type="component" value="Unassembled WGS sequence"/>
</dbReference>
<dbReference type="AlphaFoldDB" id="A0A8T0YL93"/>
<comment type="caution">
    <text evidence="1">The sequence shown here is derived from an EMBL/GenBank/DDBJ whole genome shotgun (WGS) entry which is preliminary data.</text>
</comment>
<evidence type="ECO:0000313" key="2">
    <source>
        <dbReference type="Proteomes" id="UP000735874"/>
    </source>
</evidence>
<accession>A0A8T0YL93</accession>
<name>A0A8T0YL93_9STRA</name>
<organism evidence="1 2">
    <name type="scientific">Phytophthora cactorum</name>
    <dbReference type="NCBI Taxonomy" id="29920"/>
    <lineage>
        <taxon>Eukaryota</taxon>
        <taxon>Sar</taxon>
        <taxon>Stramenopiles</taxon>
        <taxon>Oomycota</taxon>
        <taxon>Peronosporomycetes</taxon>
        <taxon>Peronosporales</taxon>
        <taxon>Peronosporaceae</taxon>
        <taxon>Phytophthora</taxon>
    </lineage>
</organism>
<reference evidence="1" key="1">
    <citation type="submission" date="2018-10" db="EMBL/GenBank/DDBJ databases">
        <title>Effector identification in a new, highly contiguous assembly of the strawberry crown rot pathogen Phytophthora cactorum.</title>
        <authorList>
            <person name="Armitage A.D."/>
            <person name="Nellist C.F."/>
            <person name="Bates H."/>
            <person name="Vickerstaff R.J."/>
            <person name="Harrison R.J."/>
        </authorList>
    </citation>
    <scope>NUCLEOTIDE SEQUENCE</scope>
    <source>
        <strain evidence="1">15-7</strain>
    </source>
</reference>
<proteinExistence type="predicted"/>
<protein>
    <submittedName>
        <fullName evidence="1">Uncharacterized protein</fullName>
    </submittedName>
</protein>
<gene>
    <name evidence="1" type="ORF">PC113_g17799</name>
</gene>
<sequence>MKAASLTHSSSESCLPSLTRHFSIKRTRLAASQFHDETLGIPLSWLSIPVELKRYRSCFQQGTHVRSQNR</sequence>